<name>A0A8S5NEF6_9CAUD</name>
<protein>
    <submittedName>
        <fullName evidence="1">Uncharacterized protein</fullName>
    </submittedName>
</protein>
<dbReference type="EMBL" id="BK015150">
    <property type="protein sequence ID" value="DAD93017.1"/>
    <property type="molecule type" value="Genomic_DNA"/>
</dbReference>
<proteinExistence type="predicted"/>
<reference evidence="1" key="1">
    <citation type="journal article" date="2021" name="Proc. Natl. Acad. Sci. U.S.A.">
        <title>A Catalog of Tens of Thousands of Viruses from Human Metagenomes Reveals Hidden Associations with Chronic Diseases.</title>
        <authorList>
            <person name="Tisza M.J."/>
            <person name="Buck C.B."/>
        </authorList>
    </citation>
    <scope>NUCLEOTIDE SEQUENCE</scope>
    <source>
        <strain evidence="1">CtNDP2</strain>
    </source>
</reference>
<organism evidence="1">
    <name type="scientific">Siphoviridae sp. ctNDP2</name>
    <dbReference type="NCBI Taxonomy" id="2826265"/>
    <lineage>
        <taxon>Viruses</taxon>
        <taxon>Duplodnaviria</taxon>
        <taxon>Heunggongvirae</taxon>
        <taxon>Uroviricota</taxon>
        <taxon>Caudoviricetes</taxon>
    </lineage>
</organism>
<accession>A0A8S5NEF6</accession>
<evidence type="ECO:0000313" key="1">
    <source>
        <dbReference type="EMBL" id="DAD93017.1"/>
    </source>
</evidence>
<sequence>MYSMMNIYINEGETVEGIKADIIARRAEWKGLKQEPITGKLMMLYELDRNCSVEITEALELDDEGKMLRKQLGIHGEVGSKIQGDAIRLWVDAKRNILRFTTKEGVSGRHGANLASTNRRTVGKIKYSFDNYKRLFNHSAQVGSNIKGQIK</sequence>